<gene>
    <name evidence="9" type="ORF">FIBRA_03915</name>
</gene>
<dbReference type="InParanoid" id="J4GNR4"/>
<dbReference type="PANTHER" id="PTHR12297">
    <property type="entry name" value="HYPOXIA-INDUCBILE GENE 1 HIG1 -RELATED"/>
    <property type="match status" value="1"/>
</dbReference>
<dbReference type="GeneID" id="24096756"/>
<keyword evidence="3 7" id="KW-1133">Transmembrane helix</keyword>
<evidence type="ECO:0000256" key="5">
    <source>
        <dbReference type="ARBA" id="ARBA00023136"/>
    </source>
</evidence>
<dbReference type="EMBL" id="HE797051">
    <property type="protein sequence ID" value="CCM01845.1"/>
    <property type="molecule type" value="Genomic_DNA"/>
</dbReference>
<evidence type="ECO:0000313" key="10">
    <source>
        <dbReference type="Proteomes" id="UP000006352"/>
    </source>
</evidence>
<protein>
    <recommendedName>
        <fullName evidence="8">HIG1 domain-containing protein</fullName>
    </recommendedName>
</protein>
<evidence type="ECO:0000259" key="8">
    <source>
        <dbReference type="PROSITE" id="PS51503"/>
    </source>
</evidence>
<dbReference type="InterPro" id="IPR050355">
    <property type="entry name" value="RCF1"/>
</dbReference>
<keyword evidence="2 7" id="KW-0812">Transmembrane</keyword>
<keyword evidence="4" id="KW-0496">Mitochondrion</keyword>
<evidence type="ECO:0000256" key="1">
    <source>
        <dbReference type="ARBA" id="ARBA00004325"/>
    </source>
</evidence>
<evidence type="ECO:0000256" key="3">
    <source>
        <dbReference type="ARBA" id="ARBA00022989"/>
    </source>
</evidence>
<feature type="transmembrane region" description="Helical" evidence="7">
    <location>
        <begin position="118"/>
        <end position="137"/>
    </location>
</feature>
<dbReference type="PANTHER" id="PTHR12297:SF3">
    <property type="entry name" value="HIG1 DOMAIN FAMILY MEMBER 1A"/>
    <property type="match status" value="1"/>
</dbReference>
<evidence type="ECO:0000313" key="9">
    <source>
        <dbReference type="EMBL" id="CCM01845.1"/>
    </source>
</evidence>
<feature type="compositionally biased region" description="Low complexity" evidence="6">
    <location>
        <begin position="235"/>
        <end position="256"/>
    </location>
</feature>
<evidence type="ECO:0000256" key="6">
    <source>
        <dbReference type="SAM" id="MobiDB-lite"/>
    </source>
</evidence>
<organism evidence="9 10">
    <name type="scientific">Fibroporia radiculosa</name>
    <dbReference type="NCBI Taxonomy" id="599839"/>
    <lineage>
        <taxon>Eukaryota</taxon>
        <taxon>Fungi</taxon>
        <taxon>Dikarya</taxon>
        <taxon>Basidiomycota</taxon>
        <taxon>Agaricomycotina</taxon>
        <taxon>Agaricomycetes</taxon>
        <taxon>Polyporales</taxon>
        <taxon>Fibroporiaceae</taxon>
        <taxon>Fibroporia</taxon>
    </lineage>
</organism>
<dbReference type="Gene3D" id="6.10.140.1320">
    <property type="match status" value="1"/>
</dbReference>
<comment type="subcellular location">
    <subcellularLocation>
        <location evidence="1">Mitochondrion membrane</location>
    </subcellularLocation>
</comment>
<evidence type="ECO:0000256" key="4">
    <source>
        <dbReference type="ARBA" id="ARBA00023128"/>
    </source>
</evidence>
<proteinExistence type="predicted"/>
<dbReference type="OrthoDB" id="6604018at2759"/>
<reference evidence="9 10" key="1">
    <citation type="journal article" date="2012" name="Appl. Environ. Microbiol.">
        <title>Short-read sequencing for genomic analysis of the brown rot fungus Fibroporia radiculosa.</title>
        <authorList>
            <person name="Tang J.D."/>
            <person name="Perkins A.D."/>
            <person name="Sonstegard T.S."/>
            <person name="Schroeder S.G."/>
            <person name="Burgess S.C."/>
            <person name="Diehl S.V."/>
        </authorList>
    </citation>
    <scope>NUCLEOTIDE SEQUENCE [LARGE SCALE GENOMIC DNA]</scope>
    <source>
        <strain evidence="9 10">TFFH 294</strain>
    </source>
</reference>
<dbReference type="Proteomes" id="UP000006352">
    <property type="component" value="Unassembled WGS sequence"/>
</dbReference>
<keyword evidence="10" id="KW-1185">Reference proteome</keyword>
<keyword evidence="5 7" id="KW-0472">Membrane</keyword>
<sequence length="281" mass="30152">MTNAHDNSSKPLPAVSVRLPDAAFCSLVAALSLSLPHAYIHAQRPSPRCSRKQLESRALLSRDDLLLLLLLLLHHHLLILSHSPAVMSVRNVTPAPGGMVHAETYKQKFMRKFKEQPLVPIGAGLTTVALVVAMVKMRRGEAKAMNHWLRARVVFQGLTIAAIVGGSLAYGQTRQQKEAHAAAEQEAFLAATAKDRAEFHERLRAAEEAHRLEEEMGAADKGWSRAFGPGGGAGQSASAAAYPPSSVSSDMVPSPDAETSRASSSKSVWERLGWGGSGNKS</sequence>
<feature type="transmembrane region" description="Helical" evidence="7">
    <location>
        <begin position="149"/>
        <end position="170"/>
    </location>
</feature>
<dbReference type="PROSITE" id="PS51503">
    <property type="entry name" value="HIG1"/>
    <property type="match status" value="1"/>
</dbReference>
<evidence type="ECO:0000256" key="2">
    <source>
        <dbReference type="ARBA" id="ARBA00022692"/>
    </source>
</evidence>
<feature type="region of interest" description="Disordered" evidence="6">
    <location>
        <begin position="222"/>
        <end position="281"/>
    </location>
</feature>
<accession>J4GNR4</accession>
<dbReference type="GO" id="GO:0097250">
    <property type="term" value="P:mitochondrial respirasome assembly"/>
    <property type="evidence" value="ECO:0007669"/>
    <property type="project" value="TreeGrafter"/>
</dbReference>
<feature type="domain" description="HIG1" evidence="8">
    <location>
        <begin position="90"/>
        <end position="181"/>
    </location>
</feature>
<dbReference type="InterPro" id="IPR007667">
    <property type="entry name" value="Hypoxia_induced_domain"/>
</dbReference>
<dbReference type="STRING" id="599839.J4GNR4"/>
<evidence type="ECO:0000256" key="7">
    <source>
        <dbReference type="SAM" id="Phobius"/>
    </source>
</evidence>
<dbReference type="Pfam" id="PF04588">
    <property type="entry name" value="HIG_1_N"/>
    <property type="match status" value="1"/>
</dbReference>
<dbReference type="GO" id="GO:0031966">
    <property type="term" value="C:mitochondrial membrane"/>
    <property type="evidence" value="ECO:0007669"/>
    <property type="project" value="UniProtKB-SubCell"/>
</dbReference>
<feature type="transmembrane region" description="Helical" evidence="7">
    <location>
        <begin position="63"/>
        <end position="81"/>
    </location>
</feature>
<name>J4GNR4_9APHY</name>
<dbReference type="HOGENOM" id="CLU_990559_0_0_1"/>
<dbReference type="RefSeq" id="XP_012181128.1">
    <property type="nucleotide sequence ID" value="XM_012325738.1"/>
</dbReference>
<dbReference type="AlphaFoldDB" id="J4GNR4"/>